<accession>A0A502GSP3</accession>
<name>A0A502GSP3_9GAMM</name>
<dbReference type="OrthoDB" id="6895359at2"/>
<dbReference type="EMBL" id="RCZD01000002">
    <property type="protein sequence ID" value="TPG64270.1"/>
    <property type="molecule type" value="Genomic_DNA"/>
</dbReference>
<gene>
    <name evidence="2" type="ORF">EAH77_05490</name>
</gene>
<comment type="caution">
    <text evidence="2">The sequence shown here is derived from an EMBL/GenBank/DDBJ whole genome shotgun (WGS) entry which is preliminary data.</text>
</comment>
<dbReference type="Proteomes" id="UP000317663">
    <property type="component" value="Unassembled WGS sequence"/>
</dbReference>
<dbReference type="Pfam" id="PF04606">
    <property type="entry name" value="Ogr_Delta"/>
    <property type="match status" value="1"/>
</dbReference>
<sequence>MMRCPLCTHVSYIRTSRYITDKTKEAYYQCANLDCSCAFKTIESISKVINRESRIS</sequence>
<feature type="domain" description="Zinc finger Ogr/Delta-type" evidence="1">
    <location>
        <begin position="3"/>
        <end position="49"/>
    </location>
</feature>
<protein>
    <submittedName>
        <fullName evidence="2">Transcriptional regulator</fullName>
    </submittedName>
</protein>
<evidence type="ECO:0000313" key="2">
    <source>
        <dbReference type="EMBL" id="TPG64270.1"/>
    </source>
</evidence>
<dbReference type="InterPro" id="IPR007684">
    <property type="entry name" value="Znf_Ogr/Delta"/>
</dbReference>
<evidence type="ECO:0000313" key="3">
    <source>
        <dbReference type="Proteomes" id="UP000317663"/>
    </source>
</evidence>
<organism evidence="2 3">
    <name type="scientific">Ewingella americana</name>
    <dbReference type="NCBI Taxonomy" id="41202"/>
    <lineage>
        <taxon>Bacteria</taxon>
        <taxon>Pseudomonadati</taxon>
        <taxon>Pseudomonadota</taxon>
        <taxon>Gammaproteobacteria</taxon>
        <taxon>Enterobacterales</taxon>
        <taxon>Yersiniaceae</taxon>
        <taxon>Ewingella</taxon>
    </lineage>
</organism>
<dbReference type="RefSeq" id="WP_140470780.1">
    <property type="nucleotide sequence ID" value="NZ_RCZD01000002.1"/>
</dbReference>
<keyword evidence="3" id="KW-1185">Reference proteome</keyword>
<dbReference type="AlphaFoldDB" id="A0A502GSP3"/>
<proteinExistence type="predicted"/>
<evidence type="ECO:0000259" key="1">
    <source>
        <dbReference type="Pfam" id="PF04606"/>
    </source>
</evidence>
<reference evidence="2 3" key="1">
    <citation type="journal article" date="2019" name="Environ. Microbiol.">
        <title>Species interactions and distinct microbial communities in high Arctic permafrost affected cryosols are associated with the CH4 and CO2 gas fluxes.</title>
        <authorList>
            <person name="Altshuler I."/>
            <person name="Hamel J."/>
            <person name="Turney S."/>
            <person name="Magnuson E."/>
            <person name="Levesque R."/>
            <person name="Greer C."/>
            <person name="Whyte L.G."/>
        </authorList>
    </citation>
    <scope>NUCLEOTIDE SEQUENCE [LARGE SCALE GENOMIC DNA]</scope>
    <source>
        <strain evidence="2 3">E4</strain>
    </source>
</reference>